<dbReference type="EMBL" id="CP012541">
    <property type="protein sequence ID" value="ALF48215.1"/>
    <property type="molecule type" value="Genomic_DNA"/>
</dbReference>
<accession>A0A0M4SIE1</accession>
<dbReference type="PANTHER" id="PTHR36436:SF6">
    <property type="entry name" value="SLL5081 PROTEIN"/>
    <property type="match status" value="1"/>
</dbReference>
<evidence type="ECO:0000313" key="2">
    <source>
        <dbReference type="Proteomes" id="UP000066049"/>
    </source>
</evidence>
<dbReference type="PANTHER" id="PTHR36436">
    <property type="entry name" value="SLL5081 PROTEIN"/>
    <property type="match status" value="1"/>
</dbReference>
<proteinExistence type="predicted"/>
<dbReference type="InterPro" id="IPR035948">
    <property type="entry name" value="YwqG-like_sf"/>
</dbReference>
<sequence length="283" mass="31840">MDIAKISKGCKERGLDELFKLLSPLARNAIRIDAQAKNDDDIAVGASKFGGLPDLPDSLAWPLNENGALSFVAQINFTEASKFDIDSLLPKSGMLYLFYDRNLRVWGYDPTDKNGFAVIFSDVNHGPLSRRRAENLEGENSTFNARLLSFENEINLPNLQSSIVPFSKISEAEWEAYHEVIEPSWQAKANKLLGHSDNVQDGMELECELVTNGLSCGNGSAYHHPRIAEFEKNSAQWQLLLQIDSDDEGDMDWDGEGRIYLWIKRDDLLAHDFSKTWLILQTS</sequence>
<organism evidence="1 2">
    <name type="scientific">Campylobacter concisus</name>
    <dbReference type="NCBI Taxonomy" id="199"/>
    <lineage>
        <taxon>Bacteria</taxon>
        <taxon>Pseudomonadati</taxon>
        <taxon>Campylobacterota</taxon>
        <taxon>Epsilonproteobacteria</taxon>
        <taxon>Campylobacterales</taxon>
        <taxon>Campylobacteraceae</taxon>
        <taxon>Campylobacter</taxon>
    </lineage>
</organism>
<gene>
    <name evidence="1" type="ORF">CCON33237_1566</name>
</gene>
<dbReference type="InterPro" id="IPR015315">
    <property type="entry name" value="DUF1963"/>
</dbReference>
<dbReference type="GeneID" id="28663244"/>
<dbReference type="Pfam" id="PF09234">
    <property type="entry name" value="DUF1963"/>
    <property type="match status" value="1"/>
</dbReference>
<evidence type="ECO:0000313" key="1">
    <source>
        <dbReference type="EMBL" id="ALF48215.1"/>
    </source>
</evidence>
<dbReference type="KEGG" id="ccoc:CCON33237_1566"/>
<dbReference type="SUPFAM" id="SSF103032">
    <property type="entry name" value="Hypothetical protein YwqG"/>
    <property type="match status" value="1"/>
</dbReference>
<dbReference type="RefSeq" id="WP_054197137.1">
    <property type="nucleotide sequence ID" value="NZ_CABMKQ010000040.1"/>
</dbReference>
<dbReference type="PATRIC" id="fig|199.248.peg.1615"/>
<protein>
    <submittedName>
        <fullName evidence="1">Putative DUF1963 domain protein</fullName>
    </submittedName>
</protein>
<name>A0A0M4SIE1_9BACT</name>
<dbReference type="AlphaFoldDB" id="A0A0M4SIE1"/>
<dbReference type="Proteomes" id="UP000066049">
    <property type="component" value="Chromosome"/>
</dbReference>
<reference evidence="2" key="1">
    <citation type="submission" date="2015-08" db="EMBL/GenBank/DDBJ databases">
        <title>Comparative genomics of the Campylobacter concisus group.</title>
        <authorList>
            <person name="Miller W.G."/>
            <person name="Yee E."/>
            <person name="Chapman M.H."/>
            <person name="Huynh S."/>
            <person name="Bono J.L."/>
            <person name="On S.L.W."/>
            <person name="St Leger J."/>
            <person name="Foster G."/>
            <person name="Parker C.T."/>
        </authorList>
    </citation>
    <scope>NUCLEOTIDE SEQUENCE [LARGE SCALE GENOMIC DNA]</scope>
    <source>
        <strain evidence="2">ATCC 33237</strain>
    </source>
</reference>
<dbReference type="Gene3D" id="2.30.320.10">
    <property type="entry name" value="YwqG-like"/>
    <property type="match status" value="1"/>
</dbReference>